<dbReference type="EMBL" id="JACHWS010000010">
    <property type="protein sequence ID" value="MBB3040173.1"/>
    <property type="molecule type" value="Genomic_DNA"/>
</dbReference>
<reference evidence="1 2" key="1">
    <citation type="submission" date="2020-08" db="EMBL/GenBank/DDBJ databases">
        <title>Sequencing the genomes of 1000 actinobacteria strains.</title>
        <authorList>
            <person name="Klenk H.-P."/>
        </authorList>
    </citation>
    <scope>NUCLEOTIDE SEQUENCE [LARGE SCALE GENOMIC DNA]</scope>
    <source>
        <strain evidence="1 2">DSM 45258</strain>
    </source>
</reference>
<name>A0A839RWF1_9ACTN</name>
<dbReference type="RefSeq" id="WP_064442296.1">
    <property type="nucleotide sequence ID" value="NZ_BDDI01000022.1"/>
</dbReference>
<evidence type="ECO:0000313" key="1">
    <source>
        <dbReference type="EMBL" id="MBB3040173.1"/>
    </source>
</evidence>
<dbReference type="OrthoDB" id="5072720at2"/>
<proteinExistence type="predicted"/>
<accession>A0A839RWF1</accession>
<dbReference type="Proteomes" id="UP000567922">
    <property type="component" value="Unassembled WGS sequence"/>
</dbReference>
<dbReference type="AlphaFoldDB" id="A0A839RWF1"/>
<evidence type="ECO:0000313" key="2">
    <source>
        <dbReference type="Proteomes" id="UP000567922"/>
    </source>
</evidence>
<organism evidence="1 2">
    <name type="scientific">Hoyosella altamirensis</name>
    <dbReference type="NCBI Taxonomy" id="616997"/>
    <lineage>
        <taxon>Bacteria</taxon>
        <taxon>Bacillati</taxon>
        <taxon>Actinomycetota</taxon>
        <taxon>Actinomycetes</taxon>
        <taxon>Mycobacteriales</taxon>
        <taxon>Hoyosellaceae</taxon>
        <taxon>Hoyosella</taxon>
    </lineage>
</organism>
<keyword evidence="2" id="KW-1185">Reference proteome</keyword>
<comment type="caution">
    <text evidence="1">The sequence shown here is derived from an EMBL/GenBank/DDBJ whole genome shotgun (WGS) entry which is preliminary data.</text>
</comment>
<protein>
    <submittedName>
        <fullName evidence="1">Uncharacterized protein</fullName>
    </submittedName>
</protein>
<gene>
    <name evidence="1" type="ORF">FHU29_004668</name>
</gene>
<sequence length="152" mass="16560">MGNSRGGTNRNTSSKQTAHIAERRAKALALRKVGYSFREIAKHTSVSVQVAHNDVMTELRNIPKAEADELRALETEKLNQLEKAWWPSAIAGDDKAAGVILKIIDRRARMLGLDLPTKHILDATGDGNFDPADLANKLIALVVPDNQDPGSV</sequence>